<organism evidence="1 2">
    <name type="scientific">Terfezia boudieri ATCC MYA-4762</name>
    <dbReference type="NCBI Taxonomy" id="1051890"/>
    <lineage>
        <taxon>Eukaryota</taxon>
        <taxon>Fungi</taxon>
        <taxon>Dikarya</taxon>
        <taxon>Ascomycota</taxon>
        <taxon>Pezizomycotina</taxon>
        <taxon>Pezizomycetes</taxon>
        <taxon>Pezizales</taxon>
        <taxon>Pezizaceae</taxon>
        <taxon>Terfezia</taxon>
    </lineage>
</organism>
<evidence type="ECO:0000313" key="1">
    <source>
        <dbReference type="EMBL" id="RPB25030.1"/>
    </source>
</evidence>
<evidence type="ECO:0008006" key="3">
    <source>
        <dbReference type="Google" id="ProtNLM"/>
    </source>
</evidence>
<dbReference type="InParanoid" id="A0A3N4LQB6"/>
<sequence>MKDWDIDNWVRHTSIYFSRRYWVPAAAKLVQRHIEVCKVCQAFSKPNKLQSPGYIPQGGDIFTHWSIDFSGPFPTARAFGRSKDEKAIEGVSIESFGGPPQEEDFNEWFYSSEPEADSEPEVA</sequence>
<gene>
    <name evidence="1" type="ORF">L211DRAFT_836896</name>
</gene>
<dbReference type="AlphaFoldDB" id="A0A3N4LQB6"/>
<dbReference type="OrthoDB" id="10439750at2759"/>
<accession>A0A3N4LQB6</accession>
<reference evidence="1 2" key="1">
    <citation type="journal article" date="2018" name="Nat. Ecol. Evol.">
        <title>Pezizomycetes genomes reveal the molecular basis of ectomycorrhizal truffle lifestyle.</title>
        <authorList>
            <person name="Murat C."/>
            <person name="Payen T."/>
            <person name="Noel B."/>
            <person name="Kuo A."/>
            <person name="Morin E."/>
            <person name="Chen J."/>
            <person name="Kohler A."/>
            <person name="Krizsan K."/>
            <person name="Balestrini R."/>
            <person name="Da Silva C."/>
            <person name="Montanini B."/>
            <person name="Hainaut M."/>
            <person name="Levati E."/>
            <person name="Barry K.W."/>
            <person name="Belfiori B."/>
            <person name="Cichocki N."/>
            <person name="Clum A."/>
            <person name="Dockter R.B."/>
            <person name="Fauchery L."/>
            <person name="Guy J."/>
            <person name="Iotti M."/>
            <person name="Le Tacon F."/>
            <person name="Lindquist E.A."/>
            <person name="Lipzen A."/>
            <person name="Malagnac F."/>
            <person name="Mello A."/>
            <person name="Molinier V."/>
            <person name="Miyauchi S."/>
            <person name="Poulain J."/>
            <person name="Riccioni C."/>
            <person name="Rubini A."/>
            <person name="Sitrit Y."/>
            <person name="Splivallo R."/>
            <person name="Traeger S."/>
            <person name="Wang M."/>
            <person name="Zifcakova L."/>
            <person name="Wipf D."/>
            <person name="Zambonelli A."/>
            <person name="Paolocci F."/>
            <person name="Nowrousian M."/>
            <person name="Ottonello S."/>
            <person name="Baldrian P."/>
            <person name="Spatafora J.W."/>
            <person name="Henrissat B."/>
            <person name="Nagy L.G."/>
            <person name="Aury J.M."/>
            <person name="Wincker P."/>
            <person name="Grigoriev I.V."/>
            <person name="Bonfante P."/>
            <person name="Martin F.M."/>
        </authorList>
    </citation>
    <scope>NUCLEOTIDE SEQUENCE [LARGE SCALE GENOMIC DNA]</scope>
    <source>
        <strain evidence="1 2">ATCC MYA-4762</strain>
    </source>
</reference>
<dbReference type="Proteomes" id="UP000267821">
    <property type="component" value="Unassembled WGS sequence"/>
</dbReference>
<protein>
    <recommendedName>
        <fullName evidence="3">Integrase zinc-binding domain-containing protein</fullName>
    </recommendedName>
</protein>
<keyword evidence="2" id="KW-1185">Reference proteome</keyword>
<feature type="non-terminal residue" evidence="1">
    <location>
        <position position="123"/>
    </location>
</feature>
<evidence type="ECO:0000313" key="2">
    <source>
        <dbReference type="Proteomes" id="UP000267821"/>
    </source>
</evidence>
<proteinExistence type="predicted"/>
<name>A0A3N4LQB6_9PEZI</name>
<dbReference type="EMBL" id="ML121539">
    <property type="protein sequence ID" value="RPB25030.1"/>
    <property type="molecule type" value="Genomic_DNA"/>
</dbReference>